<name>A0ABN6MN18_9BACT</name>
<proteinExistence type="predicted"/>
<dbReference type="Proteomes" id="UP001162891">
    <property type="component" value="Chromosome"/>
</dbReference>
<evidence type="ECO:0000313" key="2">
    <source>
        <dbReference type="EMBL" id="BDG02408.1"/>
    </source>
</evidence>
<feature type="chain" id="PRO_5045273698" description="Lipoprotein" evidence="1">
    <location>
        <begin position="24"/>
        <end position="107"/>
    </location>
</feature>
<gene>
    <name evidence="2" type="ORF">AMOR_14040</name>
</gene>
<accession>A0ABN6MN18</accession>
<sequence>MKFRLPISLAAAVLALGTSVAYASPTPSSTDEARALVRTTRTADVEENTANAQRHAEEMMKGKDHQAAWDATHSSANGEKMALRGRRHVDAMMQGKDHEAARDAASR</sequence>
<protein>
    <recommendedName>
        <fullName evidence="4">Lipoprotein</fullName>
    </recommendedName>
</protein>
<dbReference type="EMBL" id="AP025591">
    <property type="protein sequence ID" value="BDG02408.1"/>
    <property type="molecule type" value="Genomic_DNA"/>
</dbReference>
<reference evidence="3" key="1">
    <citation type="journal article" date="2022" name="Int. J. Syst. Evol. Microbiol.">
        <title>Anaeromyxobacter oryzae sp. nov., Anaeromyxobacter diazotrophicus sp. nov. and Anaeromyxobacter paludicola sp. nov., isolated from paddy soils.</title>
        <authorList>
            <person name="Itoh H."/>
            <person name="Xu Z."/>
            <person name="Mise K."/>
            <person name="Masuda Y."/>
            <person name="Ushijima N."/>
            <person name="Hayakawa C."/>
            <person name="Shiratori Y."/>
            <person name="Senoo K."/>
        </authorList>
    </citation>
    <scope>NUCLEOTIDE SEQUENCE [LARGE SCALE GENOMIC DNA]</scope>
    <source>
        <strain evidence="3">Red232</strain>
    </source>
</reference>
<feature type="signal peptide" evidence="1">
    <location>
        <begin position="1"/>
        <end position="23"/>
    </location>
</feature>
<dbReference type="RefSeq" id="WP_248360044.1">
    <property type="nucleotide sequence ID" value="NZ_AP025591.1"/>
</dbReference>
<evidence type="ECO:0000313" key="3">
    <source>
        <dbReference type="Proteomes" id="UP001162891"/>
    </source>
</evidence>
<evidence type="ECO:0008006" key="4">
    <source>
        <dbReference type="Google" id="ProtNLM"/>
    </source>
</evidence>
<keyword evidence="1" id="KW-0732">Signal</keyword>
<organism evidence="2 3">
    <name type="scientific">Anaeromyxobacter oryzae</name>
    <dbReference type="NCBI Taxonomy" id="2918170"/>
    <lineage>
        <taxon>Bacteria</taxon>
        <taxon>Pseudomonadati</taxon>
        <taxon>Myxococcota</taxon>
        <taxon>Myxococcia</taxon>
        <taxon>Myxococcales</taxon>
        <taxon>Cystobacterineae</taxon>
        <taxon>Anaeromyxobacteraceae</taxon>
        <taxon>Anaeromyxobacter</taxon>
    </lineage>
</organism>
<evidence type="ECO:0000256" key="1">
    <source>
        <dbReference type="SAM" id="SignalP"/>
    </source>
</evidence>
<keyword evidence="3" id="KW-1185">Reference proteome</keyword>